<sequence length="92" mass="10006">MHSIGGTLRKITIPRTENTHLPQPSSGPVSCTGNREKREACRSEGGKGIDLFEFNEAGEIQTFWAYEDPAIVLAQLRSEAAPRLLAADGNKP</sequence>
<dbReference type="EMBL" id="OUNR01000012">
    <property type="protein sequence ID" value="SPP64823.1"/>
    <property type="molecule type" value="Genomic_DNA"/>
</dbReference>
<organism evidence="2 3">
    <name type="scientific">Nitrospira lenta</name>
    <dbReference type="NCBI Taxonomy" id="1436998"/>
    <lineage>
        <taxon>Bacteria</taxon>
        <taxon>Pseudomonadati</taxon>
        <taxon>Nitrospirota</taxon>
        <taxon>Nitrospiria</taxon>
        <taxon>Nitrospirales</taxon>
        <taxon>Nitrospiraceae</taxon>
        <taxon>Nitrospira</taxon>
    </lineage>
</organism>
<evidence type="ECO:0000256" key="1">
    <source>
        <dbReference type="SAM" id="MobiDB-lite"/>
    </source>
</evidence>
<protein>
    <submittedName>
        <fullName evidence="2">Uncharacterized protein</fullName>
    </submittedName>
</protein>
<evidence type="ECO:0000313" key="3">
    <source>
        <dbReference type="Proteomes" id="UP000248168"/>
    </source>
</evidence>
<gene>
    <name evidence="2" type="ORF">NITLEN_20463</name>
</gene>
<evidence type="ECO:0000313" key="2">
    <source>
        <dbReference type="EMBL" id="SPP64823.1"/>
    </source>
</evidence>
<reference evidence="3" key="1">
    <citation type="submission" date="2018-04" db="EMBL/GenBank/DDBJ databases">
        <authorList>
            <person name="Lucker S."/>
            <person name="Sakoula D."/>
        </authorList>
    </citation>
    <scope>NUCLEOTIDE SEQUENCE [LARGE SCALE GENOMIC DNA]</scope>
</reference>
<feature type="region of interest" description="Disordered" evidence="1">
    <location>
        <begin position="1"/>
        <end position="38"/>
    </location>
</feature>
<accession>A0A330L4Y9</accession>
<dbReference type="Proteomes" id="UP000248168">
    <property type="component" value="Unassembled WGS sequence"/>
</dbReference>
<dbReference type="AlphaFoldDB" id="A0A330L4Y9"/>
<proteinExistence type="predicted"/>
<name>A0A330L4Y9_9BACT</name>
<feature type="compositionally biased region" description="Polar residues" evidence="1">
    <location>
        <begin position="15"/>
        <end position="33"/>
    </location>
</feature>
<keyword evidence="3" id="KW-1185">Reference proteome</keyword>
<dbReference type="InParanoid" id="A0A330L4Y9"/>